<proteinExistence type="predicted"/>
<reference evidence="5" key="1">
    <citation type="journal article" date="2019" name="Int. J. Syst. Evol. Microbiol.">
        <title>The Global Catalogue of Microorganisms (GCM) 10K type strain sequencing project: providing services to taxonomists for standard genome sequencing and annotation.</title>
        <authorList>
            <consortium name="The Broad Institute Genomics Platform"/>
            <consortium name="The Broad Institute Genome Sequencing Center for Infectious Disease"/>
            <person name="Wu L."/>
            <person name="Ma J."/>
        </authorList>
    </citation>
    <scope>NUCLEOTIDE SEQUENCE [LARGE SCALE GENOMIC DNA]</scope>
    <source>
        <strain evidence="5">CGMCC 1.16026</strain>
    </source>
</reference>
<protein>
    <submittedName>
        <fullName evidence="4">FG-GAP-like repeat-containing protein</fullName>
    </submittedName>
</protein>
<dbReference type="PANTHER" id="PTHR46580">
    <property type="entry name" value="SENSOR KINASE-RELATED"/>
    <property type="match status" value="1"/>
</dbReference>
<sequence length="1231" mass="124431">MGIPGSMYLRRALLALLMVRMGQSVCVAQGQRSAHTPPATSHASENVSGDPFARVIGSHLVDWMKPGVAGKSPAGTLGVRKEIGPALPSGLRVNAPSFVAAPFASLPATSSNGTAGLVAADLRKSGKLDAVVARGDGTLDIFLNPGSFASLPTLASTQDTSALQYSPAIQELYAADLNGDSYPDLVAMDLQNSAVLVWIGNGDGTFKSAVSYPVSMASGANWLNSNGGICIIGDFNKDGLPDLALIAKNQLQPGQTTTLLSEQTFINVGGGKFTPGKEVDVTFNDIYQLQYGGGDLLTTDGKTVSGIVFPIADSGASNPAKAGSSLLVMTSNGDGSFTAPIEPTAALFSNAVLEILHATNLTANFKNFPLKYGSILGTGMASTDILSVVNGALYDSPYTAGSGSPTSARLLVGAYQGAGFQTSPTGPNTTFPISNDTNLQIADFDGDGYLDAIVTMPGSAYVFPNGGAAAFATPPSQIVTPGGTAFVAGDFDGSGYASLLWGDNTLPQLAYYQNLGVKNVAQAGEFYAAPTLAGTALNNGATYNVFGGNIHTFEAVDLNGDGLLDVLASDASSEYLVGPNQVTPIVVGFNTGAAPSVSQKSGFKYVTALSSATLSSLFANQYVVHPTLIRSGKNVRIVLSDGAATSNAIYVATLDPTGTAGSPIKLTFAADQPGCNMNFADSGDLNGDGIPDIVVAYGGDFVCVNNTPGSGVLPGGFFTFFGNADGTFQSGQFTALGTEIYKIKLMDLTGTGKLDAVAIDAHSANSAFGHPGVTTYNVYLLTGNGVGGFTSAINIAPNYIATDAIAGDFNGDGIPDLTLTTEGYYDAAGGGVIAGTSGVLQFAGKGSYSFAPPLLVDEGHFPATATYADMNADGTRDLVVSEFTSGPGGAVTAPQLEIYPNVGGGVLAPGYTEAMVPFDFQDTGAAQFIASPLFVGNWGSGGNADLLVQGTFTSAVFLNRGAPALSLSASTATANQNAAVSFIATLSQGGATLTSATGVVTFSAGGTTLGSTTITAGVATLTTNALPVGANVVTASYTGDADAVSPTASTNVTVNAVTPAFTMTAETGSVSLPQGASTSIVLTLVANPTFSGPITLTCSGAPAESTCMVSPSSVSLTPGQSASASVVIATTAKNNHYHASNRTNWKDLPAGVSLAGVLLLLLPRKRRRRSLGVLCMAVLAVTSLVLIAGCDNGGDAYPGTPVGTTTLTISATSGSLTQSQTIAMTVTSSGQ</sequence>
<name>A0ABW1ZDN2_9BACT</name>
<dbReference type="InterPro" id="IPR013517">
    <property type="entry name" value="FG-GAP"/>
</dbReference>
<dbReference type="InterPro" id="IPR013783">
    <property type="entry name" value="Ig-like_fold"/>
</dbReference>
<dbReference type="Pfam" id="PF13517">
    <property type="entry name" value="FG-GAP_3"/>
    <property type="match status" value="3"/>
</dbReference>
<dbReference type="PANTHER" id="PTHR46580:SF4">
    <property type="entry name" value="ATP_GTP-BINDING PROTEIN"/>
    <property type="match status" value="1"/>
</dbReference>
<evidence type="ECO:0000313" key="5">
    <source>
        <dbReference type="Proteomes" id="UP001596391"/>
    </source>
</evidence>
<evidence type="ECO:0000256" key="2">
    <source>
        <dbReference type="SAM" id="SignalP"/>
    </source>
</evidence>
<dbReference type="Proteomes" id="UP001596391">
    <property type="component" value="Unassembled WGS sequence"/>
</dbReference>
<gene>
    <name evidence="4" type="ORF">ACFQBQ_13165</name>
</gene>
<dbReference type="Pfam" id="PF16640">
    <property type="entry name" value="Big_3_5"/>
    <property type="match status" value="1"/>
</dbReference>
<dbReference type="RefSeq" id="WP_263370180.1">
    <property type="nucleotide sequence ID" value="NZ_JAGSYD010000001.1"/>
</dbReference>
<organism evidence="4 5">
    <name type="scientific">Granulicella cerasi</name>
    <dbReference type="NCBI Taxonomy" id="741063"/>
    <lineage>
        <taxon>Bacteria</taxon>
        <taxon>Pseudomonadati</taxon>
        <taxon>Acidobacteriota</taxon>
        <taxon>Terriglobia</taxon>
        <taxon>Terriglobales</taxon>
        <taxon>Acidobacteriaceae</taxon>
        <taxon>Granulicella</taxon>
    </lineage>
</organism>
<feature type="domain" description="Bacterial Ig-like" evidence="3">
    <location>
        <begin position="967"/>
        <end position="1055"/>
    </location>
</feature>
<dbReference type="InterPro" id="IPR028994">
    <property type="entry name" value="Integrin_alpha_N"/>
</dbReference>
<keyword evidence="1 2" id="KW-0732">Signal</keyword>
<feature type="signal peptide" evidence="2">
    <location>
        <begin position="1"/>
        <end position="28"/>
    </location>
</feature>
<evidence type="ECO:0000313" key="4">
    <source>
        <dbReference type="EMBL" id="MFC6646520.1"/>
    </source>
</evidence>
<evidence type="ECO:0000256" key="1">
    <source>
        <dbReference type="ARBA" id="ARBA00022729"/>
    </source>
</evidence>
<feature type="chain" id="PRO_5046125221" evidence="2">
    <location>
        <begin position="29"/>
        <end position="1231"/>
    </location>
</feature>
<accession>A0ABW1ZDN2</accession>
<comment type="caution">
    <text evidence="4">The sequence shown here is derived from an EMBL/GenBank/DDBJ whole genome shotgun (WGS) entry which is preliminary data.</text>
</comment>
<keyword evidence="5" id="KW-1185">Reference proteome</keyword>
<dbReference type="Gene3D" id="2.60.40.10">
    <property type="entry name" value="Immunoglobulins"/>
    <property type="match status" value="1"/>
</dbReference>
<dbReference type="EMBL" id="JBHSWI010000001">
    <property type="protein sequence ID" value="MFC6646520.1"/>
    <property type="molecule type" value="Genomic_DNA"/>
</dbReference>
<evidence type="ECO:0000259" key="3">
    <source>
        <dbReference type="Pfam" id="PF16640"/>
    </source>
</evidence>
<dbReference type="SUPFAM" id="SSF69318">
    <property type="entry name" value="Integrin alpha N-terminal domain"/>
    <property type="match status" value="3"/>
</dbReference>
<dbReference type="Gene3D" id="2.130.10.130">
    <property type="entry name" value="Integrin alpha, N-terminal"/>
    <property type="match status" value="3"/>
</dbReference>
<dbReference type="InterPro" id="IPR032109">
    <property type="entry name" value="Big_3_5"/>
</dbReference>